<dbReference type="Gene3D" id="3.10.450.40">
    <property type="match status" value="1"/>
</dbReference>
<dbReference type="RefSeq" id="WP_006969737.1">
    <property type="nucleotide sequence ID" value="NZ_ABCS01000005.1"/>
</dbReference>
<protein>
    <recommendedName>
        <fullName evidence="3">IraD/Gp25-like domain-containing protein</fullName>
    </recommendedName>
</protein>
<dbReference type="EMBL" id="ABCS01000005">
    <property type="protein sequence ID" value="EDM81193.1"/>
    <property type="molecule type" value="Genomic_DNA"/>
</dbReference>
<dbReference type="Proteomes" id="UP000005801">
    <property type="component" value="Unassembled WGS sequence"/>
</dbReference>
<keyword evidence="2" id="KW-1185">Reference proteome</keyword>
<gene>
    <name evidence="1" type="ORF">PPSIR1_30295</name>
</gene>
<evidence type="ECO:0000313" key="2">
    <source>
        <dbReference type="Proteomes" id="UP000005801"/>
    </source>
</evidence>
<dbReference type="OrthoDB" id="4829041at2"/>
<evidence type="ECO:0008006" key="3">
    <source>
        <dbReference type="Google" id="ProtNLM"/>
    </source>
</evidence>
<comment type="caution">
    <text evidence="1">The sequence shown here is derived from an EMBL/GenBank/DDBJ whole genome shotgun (WGS) entry which is preliminary data.</text>
</comment>
<dbReference type="STRING" id="391625.PPSIR1_30295"/>
<organism evidence="1 2">
    <name type="scientific">Plesiocystis pacifica SIR-1</name>
    <dbReference type="NCBI Taxonomy" id="391625"/>
    <lineage>
        <taxon>Bacteria</taxon>
        <taxon>Pseudomonadati</taxon>
        <taxon>Myxococcota</taxon>
        <taxon>Polyangia</taxon>
        <taxon>Nannocystales</taxon>
        <taxon>Nannocystaceae</taxon>
        <taxon>Plesiocystis</taxon>
    </lineage>
</organism>
<reference evidence="1 2" key="1">
    <citation type="submission" date="2007-06" db="EMBL/GenBank/DDBJ databases">
        <authorList>
            <person name="Shimkets L."/>
            <person name="Ferriera S."/>
            <person name="Johnson J."/>
            <person name="Kravitz S."/>
            <person name="Beeson K."/>
            <person name="Sutton G."/>
            <person name="Rogers Y.-H."/>
            <person name="Friedman R."/>
            <person name="Frazier M."/>
            <person name="Venter J.C."/>
        </authorList>
    </citation>
    <scope>NUCLEOTIDE SEQUENCE [LARGE SCALE GENOMIC DNA]</scope>
    <source>
        <strain evidence="1 2">SIR-1</strain>
    </source>
</reference>
<dbReference type="eggNOG" id="COG4381">
    <property type="taxonomic scope" value="Bacteria"/>
</dbReference>
<dbReference type="SUPFAM" id="SSF160719">
    <property type="entry name" value="gpW/gp25-like"/>
    <property type="match status" value="1"/>
</dbReference>
<proteinExistence type="predicted"/>
<dbReference type="AlphaFoldDB" id="A6FZ38"/>
<accession>A6FZ38</accession>
<sequence>MAELEHLGRDLLVAPFFAGDSWSTFDLELRPREDDRGRELGLDLGAAGGIDALRQALVLRLLTPRGSLEALGHAGYGSRIHELIGRENNRRNRLLLRARVLETLLQEPRVAEVLAVEVSPDALDAGIVHVHAEVRPVGAEDEPAVALDLEVALQ</sequence>
<name>A6FZ38_9BACT</name>
<evidence type="ECO:0000313" key="1">
    <source>
        <dbReference type="EMBL" id="EDM81193.1"/>
    </source>
</evidence>